<protein>
    <recommendedName>
        <fullName evidence="15">WD40 repeat-like protein</fullName>
    </recommendedName>
</protein>
<dbReference type="PANTHER" id="PTHR23284">
    <property type="entry name" value="PROLACTIN REGULATORY ELEMENT BINDING PROTEIN"/>
    <property type="match status" value="1"/>
</dbReference>
<evidence type="ECO:0000256" key="9">
    <source>
        <dbReference type="ARBA" id="ARBA00022989"/>
    </source>
</evidence>
<dbReference type="EMBL" id="DF848493">
    <property type="protein sequence ID" value="GAT53998.1"/>
    <property type="molecule type" value="Genomic_DNA"/>
</dbReference>
<keyword evidence="7" id="KW-0931">ER-Golgi transport</keyword>
<dbReference type="PANTHER" id="PTHR23284:SF0">
    <property type="entry name" value="PROLACTIN REGULATORY ELEMENT-BINDING PROTEIN"/>
    <property type="match status" value="1"/>
</dbReference>
<organism evidence="13 14">
    <name type="scientific">Mycena chlorophos</name>
    <name type="common">Agaric fungus</name>
    <name type="synonym">Agaricus chlorophos</name>
    <dbReference type="NCBI Taxonomy" id="658473"/>
    <lineage>
        <taxon>Eukaryota</taxon>
        <taxon>Fungi</taxon>
        <taxon>Dikarya</taxon>
        <taxon>Basidiomycota</taxon>
        <taxon>Agaricomycotina</taxon>
        <taxon>Agaricomycetes</taxon>
        <taxon>Agaricomycetidae</taxon>
        <taxon>Agaricales</taxon>
        <taxon>Marasmiineae</taxon>
        <taxon>Mycenaceae</taxon>
        <taxon>Mycena</taxon>
    </lineage>
</organism>
<keyword evidence="6" id="KW-0256">Endoplasmic reticulum</keyword>
<evidence type="ECO:0000256" key="2">
    <source>
        <dbReference type="ARBA" id="ARBA00022448"/>
    </source>
</evidence>
<dbReference type="SMART" id="SM00320">
    <property type="entry name" value="WD40"/>
    <property type="match status" value="2"/>
</dbReference>
<evidence type="ECO:0000256" key="8">
    <source>
        <dbReference type="ARBA" id="ARBA00022927"/>
    </source>
</evidence>
<sequence>MRPQHTPHLLDSFPVYSAGFIDAKNLVLGGGGGSSRTGVLNKLRVYSVADDREITLVDELELARGEDSPMSIATNPEAGTLACGVNSPPEQLAKGENENCRVYAFKEQKLALSGTHGTLTSGDLDDYQRITVLSPNGDMLAVGGTNSLQLLSYPSLAPIALPIKSDAEIYDAAFSQTTLVVATTASLLVYALPSTASKDSPAKSKKKGKEKAAGAADLELLQTIKAPETISKLSASDFRAAAFHPENSDVLYTVSNTIPGRSKSRKPASRQAYVCVWNTSSWKVDKVKKVADKSITCFVASPDGKYLAFGDSGCRIGMLDATSLSPVATILTAHEFPSTTLTFNPTSTLLVSGSADKVVRVVSVPAHVPKSSWTLILLILLTIIMALLAFAAQQYA</sequence>
<evidence type="ECO:0000256" key="5">
    <source>
        <dbReference type="ARBA" id="ARBA00022737"/>
    </source>
</evidence>
<evidence type="ECO:0000313" key="13">
    <source>
        <dbReference type="EMBL" id="GAT53998.1"/>
    </source>
</evidence>
<keyword evidence="8" id="KW-0653">Protein transport</keyword>
<evidence type="ECO:0000256" key="10">
    <source>
        <dbReference type="ARBA" id="ARBA00023136"/>
    </source>
</evidence>
<evidence type="ECO:0000313" key="14">
    <source>
        <dbReference type="Proteomes" id="UP000815677"/>
    </source>
</evidence>
<keyword evidence="2" id="KW-0813">Transport</keyword>
<evidence type="ECO:0000256" key="7">
    <source>
        <dbReference type="ARBA" id="ARBA00022892"/>
    </source>
</evidence>
<feature type="repeat" description="WD" evidence="11">
    <location>
        <begin position="331"/>
        <end position="361"/>
    </location>
</feature>
<feature type="transmembrane region" description="Helical" evidence="12">
    <location>
        <begin position="373"/>
        <end position="392"/>
    </location>
</feature>
<dbReference type="Pfam" id="PF00400">
    <property type="entry name" value="WD40"/>
    <property type="match status" value="1"/>
</dbReference>
<dbReference type="InterPro" id="IPR015943">
    <property type="entry name" value="WD40/YVTN_repeat-like_dom_sf"/>
</dbReference>
<proteinExistence type="predicted"/>
<comment type="subcellular location">
    <subcellularLocation>
        <location evidence="1">Endoplasmic reticulum membrane</location>
        <topology evidence="1">Single-pass type II membrane protein</topology>
    </subcellularLocation>
</comment>
<dbReference type="PROSITE" id="PS50082">
    <property type="entry name" value="WD_REPEATS_2"/>
    <property type="match status" value="1"/>
</dbReference>
<keyword evidence="10 12" id="KW-0472">Membrane</keyword>
<evidence type="ECO:0000256" key="6">
    <source>
        <dbReference type="ARBA" id="ARBA00022824"/>
    </source>
</evidence>
<reference evidence="13" key="1">
    <citation type="submission" date="2014-09" db="EMBL/GenBank/DDBJ databases">
        <title>Genome sequence of the luminous mushroom Mycena chlorophos for searching fungal bioluminescence genes.</title>
        <authorList>
            <person name="Tanaka Y."/>
            <person name="Kasuga D."/>
            <person name="Oba Y."/>
            <person name="Hase S."/>
            <person name="Sato K."/>
            <person name="Oba Y."/>
            <person name="Sakakibara Y."/>
        </authorList>
    </citation>
    <scope>NUCLEOTIDE SEQUENCE</scope>
</reference>
<evidence type="ECO:0000256" key="12">
    <source>
        <dbReference type="SAM" id="Phobius"/>
    </source>
</evidence>
<dbReference type="InterPro" id="IPR045260">
    <property type="entry name" value="Sec12-like"/>
</dbReference>
<evidence type="ECO:0008006" key="15">
    <source>
        <dbReference type="Google" id="ProtNLM"/>
    </source>
</evidence>
<evidence type="ECO:0000256" key="3">
    <source>
        <dbReference type="ARBA" id="ARBA00022574"/>
    </source>
</evidence>
<dbReference type="SUPFAM" id="SSF50978">
    <property type="entry name" value="WD40 repeat-like"/>
    <property type="match status" value="1"/>
</dbReference>
<keyword evidence="5" id="KW-0677">Repeat</keyword>
<evidence type="ECO:0000256" key="4">
    <source>
        <dbReference type="ARBA" id="ARBA00022692"/>
    </source>
</evidence>
<dbReference type="InterPro" id="IPR036322">
    <property type="entry name" value="WD40_repeat_dom_sf"/>
</dbReference>
<keyword evidence="3 11" id="KW-0853">WD repeat</keyword>
<evidence type="ECO:0000256" key="11">
    <source>
        <dbReference type="PROSITE-ProRule" id="PRU00221"/>
    </source>
</evidence>
<keyword evidence="14" id="KW-1185">Reference proteome</keyword>
<accession>A0ABQ0LS87</accession>
<keyword evidence="9 12" id="KW-1133">Transmembrane helix</keyword>
<dbReference type="Proteomes" id="UP000815677">
    <property type="component" value="Unassembled WGS sequence"/>
</dbReference>
<gene>
    <name evidence="13" type="ORF">MCHLO_10883</name>
</gene>
<keyword evidence="4 12" id="KW-0812">Transmembrane</keyword>
<name>A0ABQ0LS87_MYCCL</name>
<dbReference type="InterPro" id="IPR001680">
    <property type="entry name" value="WD40_rpt"/>
</dbReference>
<evidence type="ECO:0000256" key="1">
    <source>
        <dbReference type="ARBA" id="ARBA00004648"/>
    </source>
</evidence>
<dbReference type="Gene3D" id="2.130.10.10">
    <property type="entry name" value="YVTN repeat-like/Quinoprotein amine dehydrogenase"/>
    <property type="match status" value="1"/>
</dbReference>